<reference evidence="8 9" key="1">
    <citation type="submission" date="2016-04" db="EMBL/GenBank/DDBJ databases">
        <title>Complete genome sequence of natural rubber-degrading, novel Gram-negative bacterium, Rhizobacter gummiphilus strain NS21.</title>
        <authorList>
            <person name="Tabata M."/>
            <person name="Kasai D."/>
            <person name="Fukuda M."/>
        </authorList>
    </citation>
    <scope>NUCLEOTIDE SEQUENCE [LARGE SCALE GENOMIC DNA]</scope>
    <source>
        <strain evidence="8 9">NS21</strain>
    </source>
</reference>
<dbReference type="InterPro" id="IPR024083">
    <property type="entry name" value="Fumarase/histidase_N"/>
</dbReference>
<dbReference type="Gene3D" id="1.20.200.10">
    <property type="entry name" value="Fumarase/aspartase (Central domain)"/>
    <property type="match status" value="1"/>
</dbReference>
<dbReference type="Gene3D" id="1.10.40.30">
    <property type="entry name" value="Fumarase/aspartase (C-terminal domain)"/>
    <property type="match status" value="1"/>
</dbReference>
<dbReference type="GO" id="GO:0006106">
    <property type="term" value="P:fumarate metabolic process"/>
    <property type="evidence" value="ECO:0007669"/>
    <property type="project" value="InterPro"/>
</dbReference>
<dbReference type="Pfam" id="PF10415">
    <property type="entry name" value="FumaraseC_C"/>
    <property type="match status" value="1"/>
</dbReference>
<dbReference type="PROSITE" id="PS00163">
    <property type="entry name" value="FUMARATE_LYASES"/>
    <property type="match status" value="1"/>
</dbReference>
<dbReference type="InterPro" id="IPR008948">
    <property type="entry name" value="L-Aspartase-like"/>
</dbReference>
<feature type="binding site" evidence="5">
    <location>
        <position position="188"/>
    </location>
    <ligand>
        <name>substrate</name>
    </ligand>
</feature>
<dbReference type="PRINTS" id="PR00145">
    <property type="entry name" value="ARGSUCLYASE"/>
</dbReference>
<dbReference type="KEGG" id="rgu:A4W93_26340"/>
<evidence type="ECO:0000256" key="2">
    <source>
        <dbReference type="ARBA" id="ARBA00022490"/>
    </source>
</evidence>
<dbReference type="HAMAP" id="MF_00743">
    <property type="entry name" value="FumaraseC"/>
    <property type="match status" value="1"/>
</dbReference>
<feature type="active site" description="Proton donor/acceptor" evidence="5">
    <location>
        <position position="189"/>
    </location>
</feature>
<dbReference type="Proteomes" id="UP000193427">
    <property type="component" value="Chromosome"/>
</dbReference>
<dbReference type="InterPro" id="IPR020557">
    <property type="entry name" value="Fumarate_lyase_CS"/>
</dbReference>
<evidence type="ECO:0000256" key="3">
    <source>
        <dbReference type="ARBA" id="ARBA00022532"/>
    </source>
</evidence>
<dbReference type="InterPro" id="IPR022761">
    <property type="entry name" value="Fumarate_lyase_N"/>
</dbReference>
<protein>
    <recommendedName>
        <fullName evidence="5">Fumarate hydratase class II</fullName>
        <shortName evidence="5">Fumarase C</shortName>
        <ecNumber evidence="5">4.2.1.2</ecNumber>
    </recommendedName>
    <alternativeName>
        <fullName evidence="5">Aerobic fumarase</fullName>
    </alternativeName>
    <alternativeName>
        <fullName evidence="5">Iron-independent fumarase</fullName>
    </alternativeName>
</protein>
<feature type="binding site" evidence="5">
    <location>
        <begin position="140"/>
        <end position="142"/>
    </location>
    <ligand>
        <name>substrate</name>
    </ligand>
</feature>
<dbReference type="FunFam" id="1.20.200.10:FF:000001">
    <property type="entry name" value="Fumarate hydratase, mitochondrial"/>
    <property type="match status" value="1"/>
</dbReference>
<feature type="domain" description="Fumarate lyase N-terminal" evidence="6">
    <location>
        <begin position="16"/>
        <end position="343"/>
    </location>
</feature>
<comment type="subcellular location">
    <subcellularLocation>
        <location evidence="5">Cytoplasm</location>
    </subcellularLocation>
</comment>
<name>A0A1W6LG18_9BURK</name>
<keyword evidence="9" id="KW-1185">Reference proteome</keyword>
<dbReference type="GO" id="GO:0004333">
    <property type="term" value="F:fumarate hydratase activity"/>
    <property type="evidence" value="ECO:0007669"/>
    <property type="project" value="UniProtKB-UniRule"/>
</dbReference>
<dbReference type="PANTHER" id="PTHR11444">
    <property type="entry name" value="ASPARTATEAMMONIA/ARGININOSUCCINATE/ADENYLOSUCCINATE LYASE"/>
    <property type="match status" value="1"/>
</dbReference>
<dbReference type="PRINTS" id="PR00149">
    <property type="entry name" value="FUMRATELYASE"/>
</dbReference>
<dbReference type="STRING" id="946333.A4W93_26340"/>
<dbReference type="InterPro" id="IPR005677">
    <property type="entry name" value="Fum_hydII"/>
</dbReference>
<sequence length="463" mass="48521">MSSLTPRTRLERDSMGELAVPADALYGAQTQRAVDNFHISGQRMPVGFIRAVLLVKAAAARANITLGAIAPETGRAIGDAIAQLLAASDDERMQHFPVEVFQTGSGTSTNMNANEVIATLAGRALGAPVGANDHVNASQSSNDVIPTALHVSTALAIHGELLPALDHLAMVIRTKARTVHQHVKTGRTHLMDAMPVRLSQVLDGWAQQVEDAAAHLRTGLPALQRLAQGGTAVGTGVNTDPAFAQRFAEELSTATGLAFSPAPNFFAVMGAQDTVVATSGQLKAAAVALMKIANDLRWMNSGPLAGLAEIELEALQPGSSIMPGKVNPVIPEATAMVAAQVIGNDATITVAGQSGNFELNVMLPVIARNVLESVQLLANASRLLADKAIATFKVNEPSLKEALARNPILVTALNPLIGYLKAAEIAKIAYKEGRPILDVADEHTDLGREKLAELLDPVKLTGP</sequence>
<feature type="binding site" evidence="5">
    <location>
        <begin position="105"/>
        <end position="107"/>
    </location>
    <ligand>
        <name>substrate</name>
    </ligand>
</feature>
<comment type="caution">
    <text evidence="5">Lacks conserved residue(s) required for the propagation of feature annotation.</text>
</comment>
<dbReference type="SUPFAM" id="SSF48557">
    <property type="entry name" value="L-aspartase-like"/>
    <property type="match status" value="1"/>
</dbReference>
<dbReference type="InterPro" id="IPR000362">
    <property type="entry name" value="Fumarate_lyase_fam"/>
</dbReference>
<keyword evidence="2 5" id="KW-0963">Cytoplasm</keyword>
<feature type="domain" description="Fumarase C C-terminal" evidence="7">
    <location>
        <begin position="409"/>
        <end position="462"/>
    </location>
</feature>
<dbReference type="AlphaFoldDB" id="A0A1W6LG18"/>
<dbReference type="Gene3D" id="1.10.275.10">
    <property type="entry name" value="Fumarase/aspartase (N-terminal domain)"/>
    <property type="match status" value="1"/>
</dbReference>
<comment type="pathway">
    <text evidence="5">Carbohydrate metabolism; tricarboxylic acid cycle; (S)-malate from fumarate: step 1/1.</text>
</comment>
<dbReference type="RefSeq" id="WP_085753451.1">
    <property type="nucleotide sequence ID" value="NZ_BSPR01000017.1"/>
</dbReference>
<feature type="binding site" evidence="5">
    <location>
        <begin position="325"/>
        <end position="327"/>
    </location>
    <ligand>
        <name>substrate</name>
    </ligand>
</feature>
<dbReference type="EMBL" id="CP015118">
    <property type="protein sequence ID" value="ARN23137.1"/>
    <property type="molecule type" value="Genomic_DNA"/>
</dbReference>
<dbReference type="GO" id="GO:0005737">
    <property type="term" value="C:cytoplasm"/>
    <property type="evidence" value="ECO:0007669"/>
    <property type="project" value="UniProtKB-SubCell"/>
</dbReference>
<dbReference type="GO" id="GO:0006099">
    <property type="term" value="P:tricarboxylic acid cycle"/>
    <property type="evidence" value="ECO:0007669"/>
    <property type="project" value="UniProtKB-UniRule"/>
</dbReference>
<evidence type="ECO:0000256" key="4">
    <source>
        <dbReference type="ARBA" id="ARBA00023239"/>
    </source>
</evidence>
<dbReference type="Pfam" id="PF00206">
    <property type="entry name" value="Lyase_1"/>
    <property type="match status" value="1"/>
</dbReference>
<evidence type="ECO:0000313" key="8">
    <source>
        <dbReference type="EMBL" id="ARN23137.1"/>
    </source>
</evidence>
<evidence type="ECO:0000259" key="7">
    <source>
        <dbReference type="Pfam" id="PF10415"/>
    </source>
</evidence>
<comment type="function">
    <text evidence="5">Involved in the TCA cycle. Catalyzes the stereospecific interconversion of fumarate to L-malate.</text>
</comment>
<keyword evidence="3 5" id="KW-0816">Tricarboxylic acid cycle</keyword>
<evidence type="ECO:0000313" key="9">
    <source>
        <dbReference type="Proteomes" id="UP000193427"/>
    </source>
</evidence>
<comment type="similarity">
    <text evidence="1 5">Belongs to the class-II fumarase/aspartase family. Fumarase subfamily.</text>
</comment>
<feature type="binding site" evidence="5">
    <location>
        <position position="320"/>
    </location>
    <ligand>
        <name>substrate</name>
    </ligand>
</feature>
<dbReference type="FunFam" id="1.10.40.30:FF:000002">
    <property type="entry name" value="Fumarate hydratase class II"/>
    <property type="match status" value="1"/>
</dbReference>
<keyword evidence="4 5" id="KW-0456">Lyase</keyword>
<comment type="catalytic activity">
    <reaction evidence="5">
        <text>(S)-malate = fumarate + H2O</text>
        <dbReference type="Rhea" id="RHEA:12460"/>
        <dbReference type="ChEBI" id="CHEBI:15377"/>
        <dbReference type="ChEBI" id="CHEBI:15589"/>
        <dbReference type="ChEBI" id="CHEBI:29806"/>
        <dbReference type="EC" id="4.2.1.2"/>
    </reaction>
</comment>
<dbReference type="UniPathway" id="UPA00223">
    <property type="reaction ID" value="UER01007"/>
</dbReference>
<feature type="site" description="Important for catalytic activity" evidence="5">
    <location>
        <position position="332"/>
    </location>
</feature>
<accession>A0A1W6LG18</accession>
<evidence type="ECO:0000256" key="1">
    <source>
        <dbReference type="ARBA" id="ARBA00009084"/>
    </source>
</evidence>
<comment type="miscellaneous">
    <text evidence="5">There are 2 substrate-binding sites: the catalytic A site, and the non-catalytic B site that may play a role in the transfer of substrate or product between the active site and the solvent. Alternatively, the B site may bind allosteric effectors.</text>
</comment>
<organism evidence="8 9">
    <name type="scientific">Piscinibacter gummiphilus</name>
    <dbReference type="NCBI Taxonomy" id="946333"/>
    <lineage>
        <taxon>Bacteria</taxon>
        <taxon>Pseudomonadati</taxon>
        <taxon>Pseudomonadota</taxon>
        <taxon>Betaproteobacteria</taxon>
        <taxon>Burkholderiales</taxon>
        <taxon>Sphaerotilaceae</taxon>
        <taxon>Piscinibacter</taxon>
    </lineage>
</organism>
<dbReference type="EC" id="4.2.1.2" evidence="5"/>
<gene>
    <name evidence="8" type="primary">aspA</name>
    <name evidence="5" type="synonym">fumC</name>
    <name evidence="8" type="ORF">A4W93_26340</name>
</gene>
<dbReference type="OrthoDB" id="9802809at2"/>
<feature type="active site" evidence="5">
    <location>
        <position position="319"/>
    </location>
</feature>
<proteinExistence type="inferred from homology"/>
<dbReference type="InterPro" id="IPR018951">
    <property type="entry name" value="Fumarase_C_C"/>
</dbReference>
<evidence type="ECO:0000259" key="6">
    <source>
        <dbReference type="Pfam" id="PF00206"/>
    </source>
</evidence>
<evidence type="ECO:0000256" key="5">
    <source>
        <dbReference type="HAMAP-Rule" id="MF_00743"/>
    </source>
</evidence>
<dbReference type="PANTHER" id="PTHR11444:SF22">
    <property type="entry name" value="FUMARATE HYDRATASE CLASS II"/>
    <property type="match status" value="1"/>
</dbReference>
<comment type="subunit">
    <text evidence="5">Homotetramer.</text>
</comment>